<evidence type="ECO:0000313" key="2">
    <source>
        <dbReference type="Proteomes" id="UP000325945"/>
    </source>
</evidence>
<reference evidence="2" key="1">
    <citation type="submission" date="2019-04" db="EMBL/GenBank/DDBJ databases">
        <title>Friends and foes A comparative genomics studyof 23 Aspergillus species from section Flavi.</title>
        <authorList>
            <consortium name="DOE Joint Genome Institute"/>
            <person name="Kjaerbolling I."/>
            <person name="Vesth T."/>
            <person name="Frisvad J.C."/>
            <person name="Nybo J.L."/>
            <person name="Theobald S."/>
            <person name="Kildgaard S."/>
            <person name="Isbrandt T."/>
            <person name="Kuo A."/>
            <person name="Sato A."/>
            <person name="Lyhne E.K."/>
            <person name="Kogle M.E."/>
            <person name="Wiebenga A."/>
            <person name="Kun R.S."/>
            <person name="Lubbers R.J."/>
            <person name="Makela M.R."/>
            <person name="Barry K."/>
            <person name="Chovatia M."/>
            <person name="Clum A."/>
            <person name="Daum C."/>
            <person name="Haridas S."/>
            <person name="He G."/>
            <person name="LaButti K."/>
            <person name="Lipzen A."/>
            <person name="Mondo S."/>
            <person name="Riley R."/>
            <person name="Salamov A."/>
            <person name="Simmons B.A."/>
            <person name="Magnuson J.K."/>
            <person name="Henrissat B."/>
            <person name="Mortensen U.H."/>
            <person name="Larsen T.O."/>
            <person name="Devries R.P."/>
            <person name="Grigoriev I.V."/>
            <person name="Machida M."/>
            <person name="Baker S.E."/>
            <person name="Andersen M.R."/>
        </authorList>
    </citation>
    <scope>NUCLEOTIDE SEQUENCE [LARGE SCALE GENOMIC DNA]</scope>
    <source>
        <strain evidence="2">CBS 130017</strain>
    </source>
</reference>
<protein>
    <submittedName>
        <fullName evidence="1">Uncharacterized protein</fullName>
    </submittedName>
</protein>
<gene>
    <name evidence="1" type="ORF">BDV39DRAFT_177554</name>
</gene>
<dbReference type="AlphaFoldDB" id="A0A5N6WZP9"/>
<keyword evidence="2" id="KW-1185">Reference proteome</keyword>
<dbReference type="Proteomes" id="UP000325945">
    <property type="component" value="Unassembled WGS sequence"/>
</dbReference>
<proteinExistence type="predicted"/>
<organism evidence="1 2">
    <name type="scientific">Aspergillus sergii</name>
    <dbReference type="NCBI Taxonomy" id="1034303"/>
    <lineage>
        <taxon>Eukaryota</taxon>
        <taxon>Fungi</taxon>
        <taxon>Dikarya</taxon>
        <taxon>Ascomycota</taxon>
        <taxon>Pezizomycotina</taxon>
        <taxon>Eurotiomycetes</taxon>
        <taxon>Eurotiomycetidae</taxon>
        <taxon>Eurotiales</taxon>
        <taxon>Aspergillaceae</taxon>
        <taxon>Aspergillus</taxon>
        <taxon>Aspergillus subgen. Circumdati</taxon>
    </lineage>
</organism>
<sequence>MCRLISLLLFFFLLSFCVYSFYFIYLFFPPIPAVLRFHLFYPLNPPPLLTPPFPPKNLKTDYSVRNTCSVYPISGGRGWESLTSMWIYGMTLSWNARATL</sequence>
<evidence type="ECO:0000313" key="1">
    <source>
        <dbReference type="EMBL" id="KAE8326112.1"/>
    </source>
</evidence>
<accession>A0A5N6WZP9</accession>
<dbReference type="EMBL" id="ML741802">
    <property type="protein sequence ID" value="KAE8326112.1"/>
    <property type="molecule type" value="Genomic_DNA"/>
</dbReference>
<name>A0A5N6WZP9_9EURO</name>